<evidence type="ECO:0000313" key="5">
    <source>
        <dbReference type="EMBL" id="SHF69648.1"/>
    </source>
</evidence>
<dbReference type="EMBL" id="FQUE01000010">
    <property type="protein sequence ID" value="SHF69648.1"/>
    <property type="molecule type" value="Genomic_DNA"/>
</dbReference>
<dbReference type="RefSeq" id="WP_072858430.1">
    <property type="nucleotide sequence ID" value="NZ_FQUE01000010.1"/>
</dbReference>
<dbReference type="Gene3D" id="4.10.520.10">
    <property type="entry name" value="IHF-like DNA-binding proteins"/>
    <property type="match status" value="1"/>
</dbReference>
<evidence type="ECO:0000256" key="2">
    <source>
        <dbReference type="ARBA" id="ARBA00023067"/>
    </source>
</evidence>
<dbReference type="Pfam" id="PF00216">
    <property type="entry name" value="Bac_DNA_binding"/>
    <property type="match status" value="1"/>
</dbReference>
<dbReference type="OrthoDB" id="9799835at2"/>
<keyword evidence="2" id="KW-0226">DNA condensation</keyword>
<dbReference type="STRING" id="366533.SAMN05444339_110116"/>
<dbReference type="GO" id="GO:0030527">
    <property type="term" value="F:structural constituent of chromatin"/>
    <property type="evidence" value="ECO:0007669"/>
    <property type="project" value="InterPro"/>
</dbReference>
<dbReference type="InterPro" id="IPR010992">
    <property type="entry name" value="IHF-like_DNA-bd_dom_sf"/>
</dbReference>
<keyword evidence="3 5" id="KW-0238">DNA-binding</keyword>
<dbReference type="GO" id="GO:0003677">
    <property type="term" value="F:DNA binding"/>
    <property type="evidence" value="ECO:0007669"/>
    <property type="project" value="UniProtKB-KW"/>
</dbReference>
<evidence type="ECO:0000256" key="1">
    <source>
        <dbReference type="ARBA" id="ARBA00010529"/>
    </source>
</evidence>
<dbReference type="SUPFAM" id="SSF47729">
    <property type="entry name" value="IHF-like DNA-binding proteins"/>
    <property type="match status" value="1"/>
</dbReference>
<dbReference type="SMART" id="SM00411">
    <property type="entry name" value="BHL"/>
    <property type="match status" value="1"/>
</dbReference>
<dbReference type="InterPro" id="IPR000119">
    <property type="entry name" value="Hist_DNA-bd"/>
</dbReference>
<gene>
    <name evidence="5" type="ORF">SAMN05444339_110116</name>
</gene>
<dbReference type="GO" id="GO:0030261">
    <property type="term" value="P:chromosome condensation"/>
    <property type="evidence" value="ECO:0007669"/>
    <property type="project" value="UniProtKB-KW"/>
</dbReference>
<dbReference type="PANTHER" id="PTHR33175">
    <property type="entry name" value="DNA-BINDING PROTEIN HU"/>
    <property type="match status" value="1"/>
</dbReference>
<name>A0A1M5DRJ4_LOKAT</name>
<accession>A0A1M5DRJ4</accession>
<organism evidence="5 6">
    <name type="scientific">Loktanella atrilutea</name>
    <dbReference type="NCBI Taxonomy" id="366533"/>
    <lineage>
        <taxon>Bacteria</taxon>
        <taxon>Pseudomonadati</taxon>
        <taxon>Pseudomonadota</taxon>
        <taxon>Alphaproteobacteria</taxon>
        <taxon>Rhodobacterales</taxon>
        <taxon>Roseobacteraceae</taxon>
        <taxon>Loktanella</taxon>
    </lineage>
</organism>
<comment type="similarity">
    <text evidence="1 4">Belongs to the bacterial histone-like protein family.</text>
</comment>
<protein>
    <submittedName>
        <fullName evidence="5">DNA-binding protein HU-beta</fullName>
    </submittedName>
</protein>
<reference evidence="6" key="1">
    <citation type="submission" date="2016-11" db="EMBL/GenBank/DDBJ databases">
        <authorList>
            <person name="Varghese N."/>
            <person name="Submissions S."/>
        </authorList>
    </citation>
    <scope>NUCLEOTIDE SEQUENCE [LARGE SCALE GENOMIC DNA]</scope>
    <source>
        <strain evidence="6">DSM 29326</strain>
    </source>
</reference>
<evidence type="ECO:0000256" key="4">
    <source>
        <dbReference type="RuleBase" id="RU003939"/>
    </source>
</evidence>
<evidence type="ECO:0000256" key="3">
    <source>
        <dbReference type="ARBA" id="ARBA00023125"/>
    </source>
</evidence>
<proteinExistence type="inferred from homology"/>
<dbReference type="CDD" id="cd13831">
    <property type="entry name" value="HU"/>
    <property type="match status" value="1"/>
</dbReference>
<dbReference type="PRINTS" id="PR01727">
    <property type="entry name" value="DNABINDINGHU"/>
</dbReference>
<dbReference type="Proteomes" id="UP000183987">
    <property type="component" value="Unassembled WGS sequence"/>
</dbReference>
<evidence type="ECO:0000313" key="6">
    <source>
        <dbReference type="Proteomes" id="UP000183987"/>
    </source>
</evidence>
<keyword evidence="6" id="KW-1185">Reference proteome</keyword>
<dbReference type="PANTHER" id="PTHR33175:SF3">
    <property type="entry name" value="DNA-BINDING PROTEIN HU-BETA"/>
    <property type="match status" value="1"/>
</dbReference>
<dbReference type="AlphaFoldDB" id="A0A1M5DRJ4"/>
<sequence>MATKPMTKAALVTALAEKTGMDKKSAGAALDAVTEIITDEVSGGGAVTLPGVGKIYCRERPERMVRNPATGEQMKKDADKVVKMTIAKALKDSVNG</sequence>